<accession>A0A433S9J9</accession>
<protein>
    <submittedName>
        <fullName evidence="1">Gluconate 2-dehydrogenase subunit 3</fullName>
        <ecNumber evidence="1">1.1.99.3</ecNumber>
    </submittedName>
</protein>
<reference evidence="1 2" key="1">
    <citation type="submission" date="2018-01" db="EMBL/GenBank/DDBJ databases">
        <title>Saezia sanguinis gen. nov., sp. nov., in the order Burkholderiales isolated from human blood.</title>
        <authorList>
            <person name="Medina-Pascual M.J."/>
            <person name="Valdezate S."/>
            <person name="Monzon S."/>
            <person name="Cuesta I."/>
            <person name="Carrasco G."/>
            <person name="Villalon P."/>
            <person name="Saez-Nieto J.A."/>
        </authorList>
    </citation>
    <scope>NUCLEOTIDE SEQUENCE [LARGE SCALE GENOMIC DNA]</scope>
    <source>
        <strain evidence="1 2">CNM695-12</strain>
    </source>
</reference>
<dbReference type="OrthoDB" id="8400810at2"/>
<keyword evidence="1" id="KW-0560">Oxidoreductase</keyword>
<keyword evidence="2" id="KW-1185">Reference proteome</keyword>
<dbReference type="Pfam" id="PF13618">
    <property type="entry name" value="Gluconate_2-dh3"/>
    <property type="match status" value="1"/>
</dbReference>
<gene>
    <name evidence="1" type="ORF">CUZ56_02982</name>
</gene>
<dbReference type="Proteomes" id="UP000286947">
    <property type="component" value="Unassembled WGS sequence"/>
</dbReference>
<dbReference type="RefSeq" id="WP_126981142.1">
    <property type="nucleotide sequence ID" value="NZ_PQSP01000013.1"/>
</dbReference>
<dbReference type="AlphaFoldDB" id="A0A433S9J9"/>
<name>A0A433S9J9_9BURK</name>
<sequence length="240" mass="26511">MAEKHDESRRKFLSRPVKIIPAVALAGTGMAQVSGALAQSAPGESLAGYKPVYFQEDEWQFLLAACDRLIPAEEAGPGAIAAHVPVFIDKQMLTPYGDGGLWYMQGPFHPDAVPELGYQLKYTPKEIYRTGIADTQAYCQKQYAGKRYQDLTEEEQIKVLSGLESGDVVLENIPGKTFFQYLLTNTKEGYFSDPMYGGNQQLAGWKTVGFPGARADYMDWIEQPNKAYPLGPVSIEGKRG</sequence>
<dbReference type="PROSITE" id="PS51318">
    <property type="entry name" value="TAT"/>
    <property type="match status" value="1"/>
</dbReference>
<organism evidence="1 2">
    <name type="scientific">Saezia sanguinis</name>
    <dbReference type="NCBI Taxonomy" id="1965230"/>
    <lineage>
        <taxon>Bacteria</taxon>
        <taxon>Pseudomonadati</taxon>
        <taxon>Pseudomonadota</taxon>
        <taxon>Betaproteobacteria</taxon>
        <taxon>Burkholderiales</taxon>
        <taxon>Saeziaceae</taxon>
        <taxon>Saezia</taxon>
    </lineage>
</organism>
<dbReference type="EMBL" id="PQSP01000013">
    <property type="protein sequence ID" value="RUS65401.1"/>
    <property type="molecule type" value="Genomic_DNA"/>
</dbReference>
<evidence type="ECO:0000313" key="2">
    <source>
        <dbReference type="Proteomes" id="UP000286947"/>
    </source>
</evidence>
<dbReference type="EC" id="1.1.99.3" evidence="1"/>
<proteinExistence type="predicted"/>
<evidence type="ECO:0000313" key="1">
    <source>
        <dbReference type="EMBL" id="RUS65401.1"/>
    </source>
</evidence>
<dbReference type="GO" id="GO:0033717">
    <property type="term" value="F:gluconate 2-dehydrogenase (acceptor) activity"/>
    <property type="evidence" value="ECO:0007669"/>
    <property type="project" value="UniProtKB-EC"/>
</dbReference>
<dbReference type="InterPro" id="IPR006311">
    <property type="entry name" value="TAT_signal"/>
</dbReference>
<comment type="caution">
    <text evidence="1">The sequence shown here is derived from an EMBL/GenBank/DDBJ whole genome shotgun (WGS) entry which is preliminary data.</text>
</comment>
<dbReference type="InterPro" id="IPR027056">
    <property type="entry name" value="Gluconate_2DH_su3"/>
</dbReference>